<evidence type="ECO:0000313" key="4">
    <source>
        <dbReference type="Proteomes" id="UP001396898"/>
    </source>
</evidence>
<evidence type="ECO:0000256" key="1">
    <source>
        <dbReference type="SAM" id="MobiDB-lite"/>
    </source>
</evidence>
<reference evidence="3 4" key="1">
    <citation type="submission" date="2023-01" db="EMBL/GenBank/DDBJ databases">
        <title>Analysis of 21 Apiospora genomes using comparative genomics revels a genus with tremendous synthesis potential of carbohydrate active enzymes and secondary metabolites.</title>
        <authorList>
            <person name="Sorensen T."/>
        </authorList>
    </citation>
    <scope>NUCLEOTIDE SEQUENCE [LARGE SCALE GENOMIC DNA]</scope>
    <source>
        <strain evidence="3 4">CBS 20057</strain>
    </source>
</reference>
<feature type="domain" description="Heterokaryon incompatibility" evidence="2">
    <location>
        <begin position="86"/>
        <end position="237"/>
    </location>
</feature>
<organism evidence="3 4">
    <name type="scientific">Apiospora marii</name>
    <dbReference type="NCBI Taxonomy" id="335849"/>
    <lineage>
        <taxon>Eukaryota</taxon>
        <taxon>Fungi</taxon>
        <taxon>Dikarya</taxon>
        <taxon>Ascomycota</taxon>
        <taxon>Pezizomycotina</taxon>
        <taxon>Sordariomycetes</taxon>
        <taxon>Xylariomycetidae</taxon>
        <taxon>Amphisphaeriales</taxon>
        <taxon>Apiosporaceae</taxon>
        <taxon>Apiospora</taxon>
    </lineage>
</organism>
<dbReference type="InterPro" id="IPR010730">
    <property type="entry name" value="HET"/>
</dbReference>
<protein>
    <submittedName>
        <fullName evidence="3">Heterokaryon incompatibility protein-domain-containing protein</fullName>
    </submittedName>
</protein>
<dbReference type="Pfam" id="PF06985">
    <property type="entry name" value="HET"/>
    <property type="match status" value="1"/>
</dbReference>
<accession>A0ABR1RBW4</accession>
<dbReference type="PANTHER" id="PTHR33112">
    <property type="entry name" value="DOMAIN PROTEIN, PUTATIVE-RELATED"/>
    <property type="match status" value="1"/>
</dbReference>
<proteinExistence type="predicted"/>
<sequence length="577" mass="65294">MERRSDQDFQQDETEALAPDTKTAITRSPAINWVEDCLANHPKCNILRGQKSWYPTRLLDFGDPEDPITHQCRLIETRTSAIRGPYMTLSHRWGPNPTDYLRLTSVNNRLLSNGIEVEMLPQLYRDAVYVVRQLRIRYIWIDSLCIIQQGDGHADLERELPQMSEIYSHSFCNISAAEALNDHHSLFHTRDPRSISPAMVSLPTSSHAGPFLVSYLGLWETDVSRSLINSRAWVLQERLLSPRVIHFGPQQLFWECCTKDAAEVYPDGMPPQIHSRRRRIKNLAPNCLVGVETTSDRKAAYMSWARIVEAYTACCLTCAGDKLVALSGIAKPFRSILEDRYVAGMWRRYLEHELLWVIANTGFGPDSPEAPEIPYRAPSWSWAAVDATVAAGDLDVRDSSILIHVEEVQLQHGSKDDTGHVRAGWLKLSGVLKLLVLLPRSSPTSSLSRSWEMVVNGTPVTRTLEDSSVPEEQAEVDLQVYLDRPRPTNHLQDPGEQNASEGLYCMPARVDDWSYGTIRILLLEVVDAEKGVFRRIGMAHAWGTGMKAKILGQGVYMNEDRFPCERYHDGRHTIVIV</sequence>
<name>A0ABR1RBW4_9PEZI</name>
<evidence type="ECO:0000259" key="2">
    <source>
        <dbReference type="Pfam" id="PF06985"/>
    </source>
</evidence>
<comment type="caution">
    <text evidence="3">The sequence shown here is derived from an EMBL/GenBank/DDBJ whole genome shotgun (WGS) entry which is preliminary data.</text>
</comment>
<keyword evidence="4" id="KW-1185">Reference proteome</keyword>
<dbReference type="Proteomes" id="UP001396898">
    <property type="component" value="Unassembled WGS sequence"/>
</dbReference>
<dbReference type="EMBL" id="JAQQWI010000016">
    <property type="protein sequence ID" value="KAK8008049.1"/>
    <property type="molecule type" value="Genomic_DNA"/>
</dbReference>
<gene>
    <name evidence="3" type="ORF">PG991_010600</name>
</gene>
<feature type="region of interest" description="Disordered" evidence="1">
    <location>
        <begin position="1"/>
        <end position="22"/>
    </location>
</feature>
<evidence type="ECO:0000313" key="3">
    <source>
        <dbReference type="EMBL" id="KAK8008049.1"/>
    </source>
</evidence>
<dbReference type="PANTHER" id="PTHR33112:SF11">
    <property type="entry name" value="HETEROKARYON INCOMPATIBILITY DOMAIN-CONTAINING PROTEIN"/>
    <property type="match status" value="1"/>
</dbReference>